<organism evidence="1 2">
    <name type="scientific">Actinomarinicola tropica</name>
    <dbReference type="NCBI Taxonomy" id="2789776"/>
    <lineage>
        <taxon>Bacteria</taxon>
        <taxon>Bacillati</taxon>
        <taxon>Actinomycetota</taxon>
        <taxon>Acidimicrobiia</taxon>
        <taxon>Acidimicrobiales</taxon>
        <taxon>Iamiaceae</taxon>
        <taxon>Actinomarinicola</taxon>
    </lineage>
</organism>
<dbReference type="EMBL" id="CP045851">
    <property type="protein sequence ID" value="QGG96461.1"/>
    <property type="molecule type" value="Genomic_DNA"/>
</dbReference>
<sequence>MDKSALRTAGSTDRPDWQESRLAELVLHLTGCSPEDAQSAVADPAPHGRLSNDEALERVARAIVRLRH</sequence>
<evidence type="ECO:0000313" key="1">
    <source>
        <dbReference type="EMBL" id="QGG96461.1"/>
    </source>
</evidence>
<proteinExistence type="predicted"/>
<dbReference type="AlphaFoldDB" id="A0A5Q2RPE8"/>
<dbReference type="KEGG" id="atq:GH723_15880"/>
<dbReference type="Proteomes" id="UP000334019">
    <property type="component" value="Chromosome"/>
</dbReference>
<keyword evidence="2" id="KW-1185">Reference proteome</keyword>
<dbReference type="RefSeq" id="WP_153760565.1">
    <property type="nucleotide sequence ID" value="NZ_CP045851.1"/>
</dbReference>
<name>A0A5Q2RPE8_9ACTN</name>
<protein>
    <submittedName>
        <fullName evidence="1">Uncharacterized protein</fullName>
    </submittedName>
</protein>
<evidence type="ECO:0000313" key="2">
    <source>
        <dbReference type="Proteomes" id="UP000334019"/>
    </source>
</evidence>
<reference evidence="1 2" key="1">
    <citation type="submission" date="2019-11" db="EMBL/GenBank/DDBJ databases">
        <authorList>
            <person name="He Y."/>
        </authorList>
    </citation>
    <scope>NUCLEOTIDE SEQUENCE [LARGE SCALE GENOMIC DNA]</scope>
    <source>
        <strain evidence="1 2">SCSIO 58843</strain>
    </source>
</reference>
<gene>
    <name evidence="1" type="ORF">GH723_15880</name>
</gene>
<accession>A0A5Q2RPE8</accession>